<gene>
    <name evidence="1" type="ORF">ACFQ4O_11715</name>
</gene>
<evidence type="ECO:0000313" key="1">
    <source>
        <dbReference type="EMBL" id="MFD1332664.1"/>
    </source>
</evidence>
<dbReference type="PANTHER" id="PTHR35399:SF2">
    <property type="entry name" value="DUF839 DOMAIN-CONTAINING PROTEIN"/>
    <property type="match status" value="1"/>
</dbReference>
<dbReference type="InterPro" id="IPR008557">
    <property type="entry name" value="PhoX"/>
</dbReference>
<accession>A0ABW3Z8P9</accession>
<dbReference type="RefSeq" id="WP_378775877.1">
    <property type="nucleotide sequence ID" value="NZ_JBHTMX010000109.1"/>
</dbReference>
<organism evidence="1 2">
    <name type="scientific">Methylopila musalis</name>
    <dbReference type="NCBI Taxonomy" id="1134781"/>
    <lineage>
        <taxon>Bacteria</taxon>
        <taxon>Pseudomonadati</taxon>
        <taxon>Pseudomonadota</taxon>
        <taxon>Alphaproteobacteria</taxon>
        <taxon>Hyphomicrobiales</taxon>
        <taxon>Methylopilaceae</taxon>
        <taxon>Methylopila</taxon>
    </lineage>
</organism>
<keyword evidence="2" id="KW-1185">Reference proteome</keyword>
<dbReference type="SUPFAM" id="SSF63829">
    <property type="entry name" value="Calcium-dependent phosphotriesterase"/>
    <property type="match status" value="1"/>
</dbReference>
<dbReference type="PANTHER" id="PTHR35399">
    <property type="entry name" value="SLR8030 PROTEIN"/>
    <property type="match status" value="1"/>
</dbReference>
<dbReference type="Pfam" id="PF05787">
    <property type="entry name" value="PhoX"/>
    <property type="match status" value="1"/>
</dbReference>
<sequence>KVGRHLHRRAFLAGAAGVAAVPVLLTAGDLRAEPPTAGDPLGFTPIAPSKEDRLITPEGYEHQVLIRWGDPLFPDAPDFAPDAQTPEAQKRQFGFNNDFVGVFPVEGGPNLLLVVNHEYTSGEDMFVAYEPGVNRLQAEIEMAAHGGSVVEIAPGPDGWRVLRDSRFNRRIDASTPMTITGPAAGHALMRTAADPEGRTVLGMVNNCSGGKTLWGTWLTCEENFNFYFANAEQAQDASLKAVHARYGVSKKESPSRWEAFFDRFDVAKEPNEAFRFGWVVEIDPYDLTFRPRKRTALGRMKHEAATTALTKDGRVAVYTGDDQQFDYVYKFVSARAYAPSDRTANLDLLDEGVLHVAKFHDDGTGEWLPLTIDNPALKGHFADQGEILVKTRLAADAVGATAMDRPEDVQPNPVGGKVYMTMTNNSKRPAPGEPKGADAANPRAANLNGHIIELIEDGDDHGATRFRWSVFLLCGDPAVDLKTKPEEIKAGLPTAATFYAGYADPSKLSRIAYPDNIAFDARGNLWIATDGQPKTEGIGAPNDALHAVPTEGPHRGHLRQFLSAPSGAEVCGPEFTDDGRTLFCAIQHPGEGGLTPNTISTWPDGASLPRPAVVAIRRTDGGPVGA</sequence>
<reference evidence="2" key="1">
    <citation type="journal article" date="2019" name="Int. J. Syst. Evol. Microbiol.">
        <title>The Global Catalogue of Microorganisms (GCM) 10K type strain sequencing project: providing services to taxonomists for standard genome sequencing and annotation.</title>
        <authorList>
            <consortium name="The Broad Institute Genomics Platform"/>
            <consortium name="The Broad Institute Genome Sequencing Center for Infectious Disease"/>
            <person name="Wu L."/>
            <person name="Ma J."/>
        </authorList>
    </citation>
    <scope>NUCLEOTIDE SEQUENCE [LARGE SCALE GENOMIC DNA]</scope>
    <source>
        <strain evidence="2">CCUG 61696</strain>
    </source>
</reference>
<feature type="non-terminal residue" evidence="1">
    <location>
        <position position="1"/>
    </location>
</feature>
<dbReference type="EMBL" id="JBHTMX010000109">
    <property type="protein sequence ID" value="MFD1332664.1"/>
    <property type="molecule type" value="Genomic_DNA"/>
</dbReference>
<comment type="caution">
    <text evidence="1">The sequence shown here is derived from an EMBL/GenBank/DDBJ whole genome shotgun (WGS) entry which is preliminary data.</text>
</comment>
<evidence type="ECO:0000313" key="2">
    <source>
        <dbReference type="Proteomes" id="UP001597171"/>
    </source>
</evidence>
<dbReference type="Proteomes" id="UP001597171">
    <property type="component" value="Unassembled WGS sequence"/>
</dbReference>
<name>A0ABW3Z8P9_9HYPH</name>
<protein>
    <submittedName>
        <fullName evidence="1">PhoX family protein</fullName>
    </submittedName>
</protein>
<proteinExistence type="predicted"/>